<proteinExistence type="predicted"/>
<gene>
    <name evidence="4" type="primary">astA</name>
    <name evidence="4" type="ORF">KOR42_41150</name>
</gene>
<dbReference type="AlphaFoldDB" id="A0A5C5WBP8"/>
<dbReference type="PANTHER" id="PTHR30420">
    <property type="entry name" value="N-SUCCINYLARGININE DIHYDROLASE"/>
    <property type="match status" value="1"/>
</dbReference>
<dbReference type="PANTHER" id="PTHR30420:SF1">
    <property type="entry name" value="ARGININE N-SUCCINYLTRANSFERASE"/>
    <property type="match status" value="1"/>
</dbReference>
<comment type="caution">
    <text evidence="4">The sequence shown here is derived from an EMBL/GenBank/DDBJ whole genome shotgun (WGS) entry which is preliminary data.</text>
</comment>
<evidence type="ECO:0000256" key="3">
    <source>
        <dbReference type="ARBA" id="ARBA00023315"/>
    </source>
</evidence>
<reference evidence="4 5" key="1">
    <citation type="submission" date="2019-02" db="EMBL/GenBank/DDBJ databases">
        <title>Deep-cultivation of Planctomycetes and their phenomic and genomic characterization uncovers novel biology.</title>
        <authorList>
            <person name="Wiegand S."/>
            <person name="Jogler M."/>
            <person name="Boedeker C."/>
            <person name="Pinto D."/>
            <person name="Vollmers J."/>
            <person name="Rivas-Marin E."/>
            <person name="Kohn T."/>
            <person name="Peeters S.H."/>
            <person name="Heuer A."/>
            <person name="Rast P."/>
            <person name="Oberbeckmann S."/>
            <person name="Bunk B."/>
            <person name="Jeske O."/>
            <person name="Meyerdierks A."/>
            <person name="Storesund J.E."/>
            <person name="Kallscheuer N."/>
            <person name="Luecker S."/>
            <person name="Lage O.M."/>
            <person name="Pohl T."/>
            <person name="Merkel B.J."/>
            <person name="Hornburger P."/>
            <person name="Mueller R.-W."/>
            <person name="Bruemmer F."/>
            <person name="Labrenz M."/>
            <person name="Spormann A.M."/>
            <person name="Op Den Camp H."/>
            <person name="Overmann J."/>
            <person name="Amann R."/>
            <person name="Jetten M.S.M."/>
            <person name="Mascher T."/>
            <person name="Medema M.H."/>
            <person name="Devos D.P."/>
            <person name="Kaster A.-K."/>
            <person name="Ovreas L."/>
            <person name="Rohde M."/>
            <person name="Galperin M.Y."/>
            <person name="Jogler C."/>
        </authorList>
    </citation>
    <scope>NUCLEOTIDE SEQUENCE [LARGE SCALE GENOMIC DNA]</scope>
    <source>
        <strain evidence="4 5">KOR42</strain>
    </source>
</reference>
<dbReference type="InterPro" id="IPR016181">
    <property type="entry name" value="Acyl_CoA_acyltransferase"/>
</dbReference>
<dbReference type="EMBL" id="SIHI01000022">
    <property type="protein sequence ID" value="TWT47917.1"/>
    <property type="molecule type" value="Genomic_DNA"/>
</dbReference>
<organism evidence="4 5">
    <name type="scientific">Thalassoglobus neptunius</name>
    <dbReference type="NCBI Taxonomy" id="1938619"/>
    <lineage>
        <taxon>Bacteria</taxon>
        <taxon>Pseudomonadati</taxon>
        <taxon>Planctomycetota</taxon>
        <taxon>Planctomycetia</taxon>
        <taxon>Planctomycetales</taxon>
        <taxon>Planctomycetaceae</taxon>
        <taxon>Thalassoglobus</taxon>
    </lineage>
</organism>
<dbReference type="Pfam" id="PF04958">
    <property type="entry name" value="AstA"/>
    <property type="match status" value="1"/>
</dbReference>
<evidence type="ECO:0000256" key="2">
    <source>
        <dbReference type="ARBA" id="ARBA00022679"/>
    </source>
</evidence>
<dbReference type="EC" id="2.3.1.109" evidence="4"/>
<keyword evidence="3 4" id="KW-0012">Acyltransferase</keyword>
<keyword evidence="1" id="KW-0056">Arginine metabolism</keyword>
<dbReference type="RefSeq" id="WP_146511508.1">
    <property type="nucleotide sequence ID" value="NZ_SIHI01000022.1"/>
</dbReference>
<dbReference type="SUPFAM" id="SSF55729">
    <property type="entry name" value="Acyl-CoA N-acyltransferases (Nat)"/>
    <property type="match status" value="1"/>
</dbReference>
<evidence type="ECO:0000313" key="5">
    <source>
        <dbReference type="Proteomes" id="UP000317243"/>
    </source>
</evidence>
<sequence length="354" mass="39328">MFVIRPVELDDLDDLASLADLTSFGLTTLPRDHALLEKRVRESVQSFANIPSGTPRGQSYLLVLEDLSSSRVIGTSGILSKVGGFEPFYAYRIEMSIHESTMLQIRKEVPVLHLVAEHDGPCEIGSLFLHPDYRHGGNGRLLSLSRFLMIAQFPHLFDSQVIAEMRGVINDQGQSPFWDAIGKHFFDLEFPKADYLSIVNKEFIGDLMPVHPIYINLLPQEAQAVIGEVHENTVPARKLLESEGFRFNQMIDIFEAGPILEAAVDSIRAVRDSRGACVVELVDHIEDGELRIVGNTSQNFRATTASLKLSSEGVTIERSTAEALQIELGDIVRHVTPKGAQSQPWNLRDSNSGR</sequence>
<protein>
    <submittedName>
        <fullName evidence="4">Arginine N-succinyltransferase</fullName>
        <ecNumber evidence="4">2.3.1.109</ecNumber>
    </submittedName>
</protein>
<dbReference type="GO" id="GO:0006527">
    <property type="term" value="P:L-arginine catabolic process"/>
    <property type="evidence" value="ECO:0007669"/>
    <property type="project" value="InterPro"/>
</dbReference>
<dbReference type="GO" id="GO:0008791">
    <property type="term" value="F:arginine N-succinyltransferase activity"/>
    <property type="evidence" value="ECO:0007669"/>
    <property type="project" value="UniProtKB-EC"/>
</dbReference>
<keyword evidence="2 4" id="KW-0808">Transferase</keyword>
<keyword evidence="5" id="KW-1185">Reference proteome</keyword>
<evidence type="ECO:0000256" key="1">
    <source>
        <dbReference type="ARBA" id="ARBA00022503"/>
    </source>
</evidence>
<dbReference type="Gene3D" id="2.40.40.20">
    <property type="match status" value="1"/>
</dbReference>
<dbReference type="InterPro" id="IPR007041">
    <property type="entry name" value="Arg_succinylTrfase_AstA/AruG"/>
</dbReference>
<name>A0A5C5WBP8_9PLAN</name>
<dbReference type="OrthoDB" id="21121at2"/>
<evidence type="ECO:0000313" key="4">
    <source>
        <dbReference type="EMBL" id="TWT47917.1"/>
    </source>
</evidence>
<accession>A0A5C5WBP8</accession>
<dbReference type="Proteomes" id="UP000317243">
    <property type="component" value="Unassembled WGS sequence"/>
</dbReference>
<dbReference type="NCBIfam" id="TIGR03243">
    <property type="entry name" value="arg_catab_AOST"/>
    <property type="match status" value="1"/>
</dbReference>